<dbReference type="EnsemblMetazoa" id="XM_021350673.2">
    <property type="protein sequence ID" value="XP_021206348.2"/>
    <property type="gene ID" value="LOC110385900"/>
</dbReference>
<evidence type="ECO:0000313" key="3">
    <source>
        <dbReference type="Proteomes" id="UP000005204"/>
    </source>
</evidence>
<accession>A0A8R2DM47</accession>
<dbReference type="AlphaFoldDB" id="A0A8R2DM47"/>
<organism evidence="2 3">
    <name type="scientific">Bombyx mori</name>
    <name type="common">Silk moth</name>
    <dbReference type="NCBI Taxonomy" id="7091"/>
    <lineage>
        <taxon>Eukaryota</taxon>
        <taxon>Metazoa</taxon>
        <taxon>Ecdysozoa</taxon>
        <taxon>Arthropoda</taxon>
        <taxon>Hexapoda</taxon>
        <taxon>Insecta</taxon>
        <taxon>Pterygota</taxon>
        <taxon>Neoptera</taxon>
        <taxon>Endopterygota</taxon>
        <taxon>Lepidoptera</taxon>
        <taxon>Glossata</taxon>
        <taxon>Ditrysia</taxon>
        <taxon>Bombycoidea</taxon>
        <taxon>Bombycidae</taxon>
        <taxon>Bombycinae</taxon>
        <taxon>Bombyx</taxon>
    </lineage>
</organism>
<keyword evidence="1" id="KW-0732">Signal</keyword>
<sequence>MKFLIQITLFFHLASYSFCWQFFTSISDLVLTSSEKEQKHVHSQYIYGDCKRVNQIFYTHVHLDHIEVLGKIIMRGWIEVLRIPTCIILRAVANQEDTFRSTSYPFQICVPRITYCHSQNRFKYFYYEWYIPTEYIGGMDWDIYFYGPPNLEWQ</sequence>
<dbReference type="SUPFAM" id="SSF56281">
    <property type="entry name" value="Metallo-hydrolase/oxidoreductase"/>
    <property type="match status" value="1"/>
</dbReference>
<evidence type="ECO:0000256" key="1">
    <source>
        <dbReference type="SAM" id="SignalP"/>
    </source>
</evidence>
<proteinExistence type="predicted"/>
<dbReference type="InterPro" id="IPR036866">
    <property type="entry name" value="RibonucZ/Hydroxyglut_hydro"/>
</dbReference>
<keyword evidence="3" id="KW-1185">Reference proteome</keyword>
<reference evidence="2" key="2">
    <citation type="submission" date="2022-06" db="UniProtKB">
        <authorList>
            <consortium name="EnsemblMetazoa"/>
        </authorList>
    </citation>
    <scope>IDENTIFICATION</scope>
    <source>
        <strain evidence="2">p50T (Dazao)</strain>
    </source>
</reference>
<feature type="chain" id="PRO_5035916251" evidence="1">
    <location>
        <begin position="20"/>
        <end position="154"/>
    </location>
</feature>
<dbReference type="Proteomes" id="UP000005204">
    <property type="component" value="Unassembled WGS sequence"/>
</dbReference>
<name>A0A8R2DM47_BOMMO</name>
<protein>
    <submittedName>
        <fullName evidence="2">Uncharacterized protein</fullName>
    </submittedName>
</protein>
<reference evidence="3" key="1">
    <citation type="journal article" date="2008" name="Insect Biochem. Mol. Biol.">
        <title>The genome of a lepidopteran model insect, the silkworm Bombyx mori.</title>
        <authorList>
            <consortium name="International Silkworm Genome Consortium"/>
        </authorList>
    </citation>
    <scope>NUCLEOTIDE SEQUENCE [LARGE SCALE GENOMIC DNA]</scope>
    <source>
        <strain evidence="3">p50T</strain>
    </source>
</reference>
<evidence type="ECO:0000313" key="2">
    <source>
        <dbReference type="EnsemblMetazoa" id="XP_021206348.2"/>
    </source>
</evidence>
<feature type="signal peptide" evidence="1">
    <location>
        <begin position="1"/>
        <end position="19"/>
    </location>
</feature>